<evidence type="ECO:0000259" key="2">
    <source>
        <dbReference type="Pfam" id="PF20058"/>
    </source>
</evidence>
<evidence type="ECO:0000313" key="3">
    <source>
        <dbReference type="EMBL" id="SDB90942.1"/>
    </source>
</evidence>
<dbReference type="AlphaFoldDB" id="A0A1G6H9K0"/>
<keyword evidence="4" id="KW-1185">Reference proteome</keyword>
<dbReference type="InterPro" id="IPR045598">
    <property type="entry name" value="DUF6457"/>
</dbReference>
<feature type="compositionally biased region" description="Acidic residues" evidence="1">
    <location>
        <begin position="88"/>
        <end position="110"/>
    </location>
</feature>
<protein>
    <recommendedName>
        <fullName evidence="2">DUF6457 domain-containing protein</fullName>
    </recommendedName>
</protein>
<dbReference type="Pfam" id="PF20058">
    <property type="entry name" value="DUF6457"/>
    <property type="match status" value="1"/>
</dbReference>
<organism evidence="3 4">
    <name type="scientific">Raineyella antarctica</name>
    <dbReference type="NCBI Taxonomy" id="1577474"/>
    <lineage>
        <taxon>Bacteria</taxon>
        <taxon>Bacillati</taxon>
        <taxon>Actinomycetota</taxon>
        <taxon>Actinomycetes</taxon>
        <taxon>Propionibacteriales</taxon>
        <taxon>Propionibacteriaceae</taxon>
        <taxon>Raineyella</taxon>
    </lineage>
</organism>
<feature type="domain" description="DUF6457" evidence="2">
    <location>
        <begin position="4"/>
        <end position="81"/>
    </location>
</feature>
<name>A0A1G6H9K0_9ACTN</name>
<gene>
    <name evidence="3" type="ORF">GA0111570_1086</name>
</gene>
<reference evidence="3 4" key="1">
    <citation type="submission" date="2016-06" db="EMBL/GenBank/DDBJ databases">
        <authorList>
            <person name="Olsen C.W."/>
            <person name="Carey S."/>
            <person name="Hinshaw L."/>
            <person name="Karasin A.I."/>
        </authorList>
    </citation>
    <scope>NUCLEOTIDE SEQUENCE [LARGE SCALE GENOMIC DNA]</scope>
    <source>
        <strain evidence="3 4">LZ-22</strain>
    </source>
</reference>
<proteinExistence type="predicted"/>
<dbReference type="Proteomes" id="UP000199086">
    <property type="component" value="Unassembled WGS sequence"/>
</dbReference>
<evidence type="ECO:0000256" key="1">
    <source>
        <dbReference type="SAM" id="MobiDB-lite"/>
    </source>
</evidence>
<accession>A0A1G6H9K0</accession>
<feature type="region of interest" description="Disordered" evidence="1">
    <location>
        <begin position="83"/>
        <end position="110"/>
    </location>
</feature>
<dbReference type="STRING" id="1577474.GA0111570_1086"/>
<evidence type="ECO:0000313" key="4">
    <source>
        <dbReference type="Proteomes" id="UP000199086"/>
    </source>
</evidence>
<dbReference type="RefSeq" id="WP_217634145.1">
    <property type="nucleotide sequence ID" value="NZ_FMYF01000008.1"/>
</dbReference>
<sequence length="110" mass="11769">MTEEWASLTDWIGILAHHIDTDDFELSKDDILTLLDLARDASHQVERAASPLTMFLVGVAVGRGGSLGKVAAQATALVLSLDDHTADPESEDVDIDADIDAEPDIDADVQ</sequence>
<dbReference type="EMBL" id="FMYF01000008">
    <property type="protein sequence ID" value="SDB90942.1"/>
    <property type="molecule type" value="Genomic_DNA"/>
</dbReference>